<name>A0A6C0LCD5_9ZZZZ</name>
<dbReference type="AlphaFoldDB" id="A0A6C0LCD5"/>
<dbReference type="EMBL" id="MN740468">
    <property type="protein sequence ID" value="QHU27990.1"/>
    <property type="molecule type" value="Genomic_DNA"/>
</dbReference>
<protein>
    <submittedName>
        <fullName evidence="2">Uncharacterized protein</fullName>
    </submittedName>
</protein>
<feature type="transmembrane region" description="Helical" evidence="1">
    <location>
        <begin position="33"/>
        <end position="50"/>
    </location>
</feature>
<proteinExistence type="predicted"/>
<sequence length="60" mass="6783">MKLFWTLVLIVSLILLSYNIYNIVMGVKNNSQWYFILLSSIGVLAGLNSTNSSIRNLFSV</sequence>
<keyword evidence="1" id="KW-1133">Transmembrane helix</keyword>
<keyword evidence="1" id="KW-0472">Membrane</keyword>
<evidence type="ECO:0000256" key="1">
    <source>
        <dbReference type="SAM" id="Phobius"/>
    </source>
</evidence>
<reference evidence="2" key="1">
    <citation type="journal article" date="2020" name="Nature">
        <title>Giant virus diversity and host interactions through global metagenomics.</title>
        <authorList>
            <person name="Schulz F."/>
            <person name="Roux S."/>
            <person name="Paez-Espino D."/>
            <person name="Jungbluth S."/>
            <person name="Walsh D.A."/>
            <person name="Denef V.J."/>
            <person name="McMahon K.D."/>
            <person name="Konstantinidis K.T."/>
            <person name="Eloe-Fadrosh E.A."/>
            <person name="Kyrpides N.C."/>
            <person name="Woyke T."/>
        </authorList>
    </citation>
    <scope>NUCLEOTIDE SEQUENCE</scope>
    <source>
        <strain evidence="2">GVMAG-M-3300027770-17</strain>
    </source>
</reference>
<keyword evidence="1" id="KW-0812">Transmembrane</keyword>
<organism evidence="2">
    <name type="scientific">viral metagenome</name>
    <dbReference type="NCBI Taxonomy" id="1070528"/>
    <lineage>
        <taxon>unclassified sequences</taxon>
        <taxon>metagenomes</taxon>
        <taxon>organismal metagenomes</taxon>
    </lineage>
</organism>
<accession>A0A6C0LCD5</accession>
<evidence type="ECO:0000313" key="2">
    <source>
        <dbReference type="EMBL" id="QHU27990.1"/>
    </source>
</evidence>